<dbReference type="AlphaFoldDB" id="A0A9N8W8V3"/>
<protein>
    <submittedName>
        <fullName evidence="1">13458_t:CDS:1</fullName>
    </submittedName>
</protein>
<evidence type="ECO:0000313" key="2">
    <source>
        <dbReference type="Proteomes" id="UP000789375"/>
    </source>
</evidence>
<dbReference type="Proteomes" id="UP000789375">
    <property type="component" value="Unassembled WGS sequence"/>
</dbReference>
<keyword evidence="2" id="KW-1185">Reference proteome</keyword>
<gene>
    <name evidence="1" type="ORF">FMOSSE_LOCUS2846</name>
</gene>
<organism evidence="1 2">
    <name type="scientific">Funneliformis mosseae</name>
    <name type="common">Endomycorrhizal fungus</name>
    <name type="synonym">Glomus mosseae</name>
    <dbReference type="NCBI Taxonomy" id="27381"/>
    <lineage>
        <taxon>Eukaryota</taxon>
        <taxon>Fungi</taxon>
        <taxon>Fungi incertae sedis</taxon>
        <taxon>Mucoromycota</taxon>
        <taxon>Glomeromycotina</taxon>
        <taxon>Glomeromycetes</taxon>
        <taxon>Glomerales</taxon>
        <taxon>Glomeraceae</taxon>
        <taxon>Funneliformis</taxon>
    </lineage>
</organism>
<name>A0A9N8W8V3_FUNMO</name>
<evidence type="ECO:0000313" key="1">
    <source>
        <dbReference type="EMBL" id="CAG8477754.1"/>
    </source>
</evidence>
<reference evidence="1" key="1">
    <citation type="submission" date="2021-06" db="EMBL/GenBank/DDBJ databases">
        <authorList>
            <person name="Kallberg Y."/>
            <person name="Tangrot J."/>
            <person name="Rosling A."/>
        </authorList>
    </citation>
    <scope>NUCLEOTIDE SEQUENCE</scope>
    <source>
        <strain evidence="1">87-6 pot B 2015</strain>
    </source>
</reference>
<dbReference type="EMBL" id="CAJVPP010000388">
    <property type="protein sequence ID" value="CAG8477754.1"/>
    <property type="molecule type" value="Genomic_DNA"/>
</dbReference>
<comment type="caution">
    <text evidence="1">The sequence shown here is derived from an EMBL/GenBank/DDBJ whole genome shotgun (WGS) entry which is preliminary data.</text>
</comment>
<accession>A0A9N8W8V3</accession>
<sequence length="45" mass="5200">MTRRISYSLKKMSVTSMQIRWTPEALEEALNKIKISDINSGKTSR</sequence>
<proteinExistence type="predicted"/>